<reference evidence="1 2" key="1">
    <citation type="submission" date="2018-11" db="EMBL/GenBank/DDBJ databases">
        <title>The Potential of Streptomyces as Biocontrol Agents against the Tomato grey mould, Botrytis cinerea (Gray mold) Frontiers in Microbiology.</title>
        <authorList>
            <person name="Li D."/>
        </authorList>
    </citation>
    <scope>NUCLEOTIDE SEQUENCE [LARGE SCALE GENOMIC DNA]</scope>
    <source>
        <strain evidence="1 2">NEAU-LD23</strain>
    </source>
</reference>
<gene>
    <name evidence="1" type="ORF">EEJ42_15120</name>
</gene>
<dbReference type="EMBL" id="RIBZ01000193">
    <property type="protein sequence ID" value="RNG26380.1"/>
    <property type="molecule type" value="Genomic_DNA"/>
</dbReference>
<protein>
    <submittedName>
        <fullName evidence="1">Uncharacterized protein</fullName>
    </submittedName>
</protein>
<dbReference type="Proteomes" id="UP000275401">
    <property type="component" value="Unassembled WGS sequence"/>
</dbReference>
<evidence type="ECO:0000313" key="2">
    <source>
        <dbReference type="Proteomes" id="UP000275401"/>
    </source>
</evidence>
<proteinExistence type="predicted"/>
<organism evidence="1 2">
    <name type="scientific">Streptomyces botrytidirepellens</name>
    <dbReference type="NCBI Taxonomy" id="2486417"/>
    <lineage>
        <taxon>Bacteria</taxon>
        <taxon>Bacillati</taxon>
        <taxon>Actinomycetota</taxon>
        <taxon>Actinomycetes</taxon>
        <taxon>Kitasatosporales</taxon>
        <taxon>Streptomycetaceae</taxon>
        <taxon>Streptomyces</taxon>
    </lineage>
</organism>
<comment type="caution">
    <text evidence="1">The sequence shown here is derived from an EMBL/GenBank/DDBJ whole genome shotgun (WGS) entry which is preliminary data.</text>
</comment>
<dbReference type="AlphaFoldDB" id="A0A3M8WA28"/>
<sequence>MIGDLLVGIGGFEPLAADEVLDRGGEVVAQGLGADEVGQELQAHTSVLLGVGVGPLASTAVRSRLRAEP</sequence>
<keyword evidence="2" id="KW-1185">Reference proteome</keyword>
<name>A0A3M8WA28_9ACTN</name>
<accession>A0A3M8WA28</accession>
<evidence type="ECO:0000313" key="1">
    <source>
        <dbReference type="EMBL" id="RNG26380.1"/>
    </source>
</evidence>